<keyword evidence="3" id="KW-0347">Helicase</keyword>
<evidence type="ECO:0000256" key="5">
    <source>
        <dbReference type="SAM" id="Coils"/>
    </source>
</evidence>
<dbReference type="Pfam" id="PF17866">
    <property type="entry name" value="AAA_lid_6"/>
    <property type="match status" value="2"/>
</dbReference>
<dbReference type="InterPro" id="IPR047187">
    <property type="entry name" value="SF1_C_Upf1"/>
</dbReference>
<dbReference type="SMART" id="SM00382">
    <property type="entry name" value="AAA"/>
    <property type="match status" value="3"/>
</dbReference>
<dbReference type="CDD" id="cd06008">
    <property type="entry name" value="NF-X1-zinc-finger"/>
    <property type="match status" value="1"/>
</dbReference>
<keyword evidence="5" id="KW-0175">Coiled coil</keyword>
<dbReference type="InterPro" id="IPR041679">
    <property type="entry name" value="DNA2/NAM7-like_C"/>
</dbReference>
<feature type="domain" description="AAA+ ATPase" evidence="7">
    <location>
        <begin position="1911"/>
        <end position="2048"/>
    </location>
</feature>
<dbReference type="InterPro" id="IPR003593">
    <property type="entry name" value="AAA+_ATPase"/>
</dbReference>
<dbReference type="GO" id="GO:0005524">
    <property type="term" value="F:ATP binding"/>
    <property type="evidence" value="ECO:0007669"/>
    <property type="project" value="UniProtKB-KW"/>
</dbReference>
<dbReference type="FunFam" id="3.40.50.300:FF:001660">
    <property type="entry name" value="NF-X1 finger and helicase protein, putative"/>
    <property type="match status" value="1"/>
</dbReference>
<reference evidence="8" key="1">
    <citation type="submission" date="2021-03" db="EMBL/GenBank/DDBJ databases">
        <title>Comparative genomics and phylogenomic investigation of the class Geoglossomycetes provide insights into ecological specialization and systematics.</title>
        <authorList>
            <person name="Melie T."/>
            <person name="Pirro S."/>
            <person name="Miller A.N."/>
            <person name="Quandt A."/>
        </authorList>
    </citation>
    <scope>NUCLEOTIDE SEQUENCE</scope>
    <source>
        <strain evidence="8">CAQ_001_2017</strain>
    </source>
</reference>
<dbReference type="CDD" id="cd18808">
    <property type="entry name" value="SF1_C_Upf1"/>
    <property type="match status" value="1"/>
</dbReference>
<accession>A0A9P8RRB2</accession>
<feature type="compositionally biased region" description="Polar residues" evidence="6">
    <location>
        <begin position="1231"/>
        <end position="1270"/>
    </location>
</feature>
<keyword evidence="4" id="KW-0067">ATP-binding</keyword>
<name>A0A9P8RRB2_9PEZI</name>
<evidence type="ECO:0000313" key="8">
    <source>
        <dbReference type="EMBL" id="KAH0562483.1"/>
    </source>
</evidence>
<dbReference type="SUPFAM" id="SSF52540">
    <property type="entry name" value="P-loop containing nucleoside triphosphate hydrolases"/>
    <property type="match status" value="4"/>
</dbReference>
<dbReference type="Pfam" id="PF13086">
    <property type="entry name" value="AAA_11"/>
    <property type="match status" value="1"/>
</dbReference>
<evidence type="ECO:0000256" key="2">
    <source>
        <dbReference type="ARBA" id="ARBA00022741"/>
    </source>
</evidence>
<protein>
    <recommendedName>
        <fullName evidence="7">AAA+ ATPase domain-containing protein</fullName>
    </recommendedName>
</protein>
<evidence type="ECO:0000256" key="1">
    <source>
        <dbReference type="ARBA" id="ARBA00010378"/>
    </source>
</evidence>
<keyword evidence="3" id="KW-0378">Hydrolase</keyword>
<dbReference type="InterPro" id="IPR000641">
    <property type="entry name" value="CbxX/CfxQ"/>
</dbReference>
<dbReference type="Pfam" id="PF13087">
    <property type="entry name" value="AAA_12"/>
    <property type="match status" value="1"/>
</dbReference>
<dbReference type="InterPro" id="IPR041677">
    <property type="entry name" value="DNA2/NAM7_AAA_11"/>
</dbReference>
<feature type="domain" description="AAA+ ATPase" evidence="7">
    <location>
        <begin position="1618"/>
        <end position="1783"/>
    </location>
</feature>
<dbReference type="InterPro" id="IPR003959">
    <property type="entry name" value="ATPase_AAA_core"/>
</dbReference>
<feature type="region of interest" description="Disordered" evidence="6">
    <location>
        <begin position="2281"/>
        <end position="2307"/>
    </location>
</feature>
<feature type="compositionally biased region" description="Basic and acidic residues" evidence="6">
    <location>
        <begin position="1205"/>
        <end position="1229"/>
    </location>
</feature>
<comment type="similarity">
    <text evidence="1">Belongs to the CbxX/CfxQ family.</text>
</comment>
<dbReference type="CDD" id="cd00009">
    <property type="entry name" value="AAA"/>
    <property type="match status" value="2"/>
</dbReference>
<dbReference type="PANTHER" id="PTHR43392:SF2">
    <property type="entry name" value="AAA-TYPE ATPASE FAMILY PROTEIN _ ANKYRIN REPEAT FAMILY PROTEIN"/>
    <property type="match status" value="1"/>
</dbReference>
<dbReference type="GO" id="GO:0004386">
    <property type="term" value="F:helicase activity"/>
    <property type="evidence" value="ECO:0007669"/>
    <property type="project" value="InterPro"/>
</dbReference>
<feature type="domain" description="AAA+ ATPase" evidence="7">
    <location>
        <begin position="1339"/>
        <end position="1475"/>
    </location>
</feature>
<evidence type="ECO:0000259" key="7">
    <source>
        <dbReference type="SMART" id="SM00382"/>
    </source>
</evidence>
<keyword evidence="9" id="KW-1185">Reference proteome</keyword>
<comment type="caution">
    <text evidence="8">The sequence shown here is derived from an EMBL/GenBank/DDBJ whole genome shotgun (WGS) entry which is preliminary data.</text>
</comment>
<dbReference type="InterPro" id="IPR050773">
    <property type="entry name" value="CbxX/CfxQ_RuBisCO_ESX"/>
</dbReference>
<dbReference type="Gene3D" id="3.40.50.300">
    <property type="entry name" value="P-loop containing nucleotide triphosphate hydrolases"/>
    <property type="match status" value="5"/>
</dbReference>
<dbReference type="InterPro" id="IPR041627">
    <property type="entry name" value="AAA_lid_6"/>
</dbReference>
<feature type="region of interest" description="Disordered" evidence="6">
    <location>
        <begin position="1546"/>
        <end position="1567"/>
    </location>
</feature>
<dbReference type="FunFam" id="1.10.8.60:FF:000160">
    <property type="entry name" value="WGS project CABT00000000 data, contig 2.55"/>
    <property type="match status" value="1"/>
</dbReference>
<gene>
    <name evidence="8" type="ORF">GP486_002829</name>
</gene>
<feature type="region of interest" description="Disordered" evidence="6">
    <location>
        <begin position="2149"/>
        <end position="2213"/>
    </location>
</feature>
<dbReference type="PRINTS" id="PR00819">
    <property type="entry name" value="CBXCFQXSUPER"/>
</dbReference>
<keyword evidence="2" id="KW-0547">Nucleotide-binding</keyword>
<evidence type="ECO:0000313" key="9">
    <source>
        <dbReference type="Proteomes" id="UP000750711"/>
    </source>
</evidence>
<dbReference type="FunFam" id="3.40.50.300:FF:000216">
    <property type="entry name" value="Type VII secretion ATPase EccA"/>
    <property type="match status" value="3"/>
</dbReference>
<evidence type="ECO:0000256" key="4">
    <source>
        <dbReference type="ARBA" id="ARBA00022840"/>
    </source>
</evidence>
<evidence type="ECO:0000256" key="3">
    <source>
        <dbReference type="ARBA" id="ARBA00022806"/>
    </source>
</evidence>
<organism evidence="8 9">
    <name type="scientific">Trichoglossum hirsutum</name>
    <dbReference type="NCBI Taxonomy" id="265104"/>
    <lineage>
        <taxon>Eukaryota</taxon>
        <taxon>Fungi</taxon>
        <taxon>Dikarya</taxon>
        <taxon>Ascomycota</taxon>
        <taxon>Pezizomycotina</taxon>
        <taxon>Geoglossomycetes</taxon>
        <taxon>Geoglossales</taxon>
        <taxon>Geoglossaceae</taxon>
        <taxon>Trichoglossum</taxon>
    </lineage>
</organism>
<feature type="region of interest" description="Disordered" evidence="6">
    <location>
        <begin position="2246"/>
        <end position="2267"/>
    </location>
</feature>
<dbReference type="EMBL" id="JAGHQM010000342">
    <property type="protein sequence ID" value="KAH0562483.1"/>
    <property type="molecule type" value="Genomic_DNA"/>
</dbReference>
<dbReference type="InterPro" id="IPR027417">
    <property type="entry name" value="P-loop_NTPase"/>
</dbReference>
<dbReference type="Pfam" id="PF00004">
    <property type="entry name" value="AAA"/>
    <property type="match status" value="3"/>
</dbReference>
<dbReference type="PANTHER" id="PTHR43392">
    <property type="entry name" value="AAA-TYPE ATPASE FAMILY PROTEIN / ANKYRIN REPEAT FAMILY PROTEIN"/>
    <property type="match status" value="1"/>
</dbReference>
<dbReference type="Proteomes" id="UP000750711">
    <property type="component" value="Unassembled WGS sequence"/>
</dbReference>
<feature type="region of interest" description="Disordered" evidence="6">
    <location>
        <begin position="1205"/>
        <end position="1271"/>
    </location>
</feature>
<dbReference type="Gene3D" id="1.10.8.60">
    <property type="match status" value="2"/>
</dbReference>
<dbReference type="GO" id="GO:0016887">
    <property type="term" value="F:ATP hydrolysis activity"/>
    <property type="evidence" value="ECO:0007669"/>
    <property type="project" value="InterPro"/>
</dbReference>
<evidence type="ECO:0000256" key="6">
    <source>
        <dbReference type="SAM" id="MobiDB-lite"/>
    </source>
</evidence>
<feature type="coiled-coil region" evidence="5">
    <location>
        <begin position="596"/>
        <end position="623"/>
    </location>
</feature>
<sequence>MASPAPVGQSSLRSDRLFKYLGAVLSGKRSVKNVADARLLLEAICDQQDHSNCVEKLIASPSALESLRIGLRSDISAEFINGNVAPFLKYLSDDPVLRQLCNGQLLQQLLFIIADPPTLWNALVQLHKDRLLARESVHSFAWLLLELISLPVNGKIDVREAAQRVTDDRSLLDAPYHEIRTLGHKIRHVLLARSSGAPVDIQSGPGGRHDNDFADFREIAILPTQDEFISKEKPFYRPSNAIDEASSDRRVAIHLDNQFRLLREDMLGELRSDFQIATGQKRGRRSTVELRGLSLEGIECGTDRKRKPFALTFSCETSLRKLSDLPAPDRKAFLDRNRYFLKHRAFGCLIIGTEIVAFATVDRNEDLLVKDIPVVVLQPSGSDAVQRILVAAKQTRELRFISVDTPIFAYEPVLKRLQDMSGLPMAEELLSWVPTMSICASFPQLDHITQRIADSGGHDLHNILETPKSIDLDKSQMESLLAGLTQTLSLIQGPPGTFCIPLVSPSSYQLIVIGTGKSFIGALLAKVMHDHTKKEILVICYTNHALDQFLLDLLDIGIPAESMVRLGAKYIPPTKHLSLSEQLSNFRRSKASHDLMDMLGNEADDLEEQLQKFVAEYRNFDITLSDTLEYLQFSEEDGHFFSALSNPAQGDDMTRVDRRGKAVQSDYLIRRWSKGQDPGVFRDDISQEHAQVWEMDPASRHGCFERWRLALLEEQAVKVHHCAQRFNFAQKRLNDVRGERDRHIISEKRIIGCTTTAAAKYTRELQCASPGVILVEEAGEILESHILTATTPDTEQLILIGDHQQLRPKVSNYALTVEKGDGFDLNRSLFERLVLAGFPHTKLRKQHRMCPEISSLVRHLTYPDLLDSPRTSIRDPIRGLQGRVIFFNHDYLEVEIADVADRRDQESKSSKQNNFEVDMVLQCVRYLGQQGYGTNHQVILTPYLGQLRLLRDRLSEENDPVLNDLDSFDLVRAGLLPPASAHIRKNRIQISTIDNYQGEESDIVIVTLTRSNKAADIGFMAAPQRLNVLLSRARNALIIIGNADTFKNSRKGKTFWVPFLNYLSDKGLLYDGLPVKCERHPDKRPLLQCKEDFQSKCPDGGCSDPCGAKLSCGVHDCPQRCHQLYNHTKVQCQQIVESICAKNHKLSWKCFEKRPAICRVCDDEARRLEEKRQRGFKLETERQAKQREYAQQLALIEEEINHERRLQRDRAEQNERDRTLLQRQKDLADLKTTNRQTYSGRTFQPNKSSPSELTLGQTSNVTSAPEQTLAKNEKETIPVLLDSSAKDEWEHQKEYLGQQNEALDEIMSMVGLEDVKEKFLSIKGQVDTAVRQNIEMKEERFSATLLGNPGTGKTTVARLYGRFLSSVGALPGSCFVETTGSRLASDGVPGCKKQIEEIMNNGGGALFIDEAYQLVLGHNHGGRQVLDFLLGEVENLTGKVVFILAGYSEQMEAFFAHNPGLVSRFPHELQFADYDSGELLQILQHRVNKKYGGRMKVEGGIGGLYARIVARRIGRGRGREGFGNARAVANAFDRVMERQANRLRRERRNGLNPNDLEMTKEDLLGPEPSKALKSNASWSKLSNLIGLQAVKQSVQALMDSIHYNYCRELAEEPLVEYSLNRVFLGSPGTGKTSVAKLYGQILVDIGLLSSGQGKQASLVTHQKETLTEPVIVKNPADFTGSALGQSEEKTKGILASTVGKVLVIDEAYGLYGNSGGGSGGEADIYKKAVIDTIVAEVQGTPGEDRCVLLLGYKDQIEEMFQNVNPGLSRRFPLDSAFVFEDFTATELRQILELKLKGQGYEATDQAKHVAMEVLRRARNRPHFGNAGEVDILLNAAKMRHQQRLTLEKLKSATLEARDIDPDFDRGERAVTNVRMLFKGVVACEEIVSRLEGYQRAVANTRARDMDPLEQIPFNFLFRGPPGTGKTTTAKKMAKVYYDMGFLANADVVECSATNLVGQYIGQTGPKTQKLLEKSLGRVLIIDEAYRLAEGQFAKEAMDELVDSLTKPKFAQKLITILAGYDAEINHLMSVNPGLTSRFPETIGFRGLSPEECLELFKQLLQKQKLDASILDQPGLKPELIGQFDELSKSGNWANARDVKTLSNNVFRRIMNSAALSDLTVKAEVVIEEMGAMISERSHRSRSTVALNRRLPAARDTPKIAIHGSPDRPPPTIRTTRLAQSTSTIKADLSAPPPPEPTQTASVDEDPPRDTGVSDAVWNQLQQDKLAAKVREEEYQNLIAQERALEKELSQPEPEFPPKDDEDANNRAALEAERIRNELARRQLEEEMEKIERERREMDQKRKKEAEAQKKLRKMGVCCMGFSWVKQQGGWRCRGGTHWVNEGELEQA</sequence>
<proteinExistence type="inferred from homology"/>